<proteinExistence type="predicted"/>
<evidence type="ECO:0000259" key="1">
    <source>
        <dbReference type="Pfam" id="PF14280"/>
    </source>
</evidence>
<dbReference type="EMBL" id="FCNW02000036">
    <property type="protein sequence ID" value="SAL57212.1"/>
    <property type="molecule type" value="Genomic_DNA"/>
</dbReference>
<sequence length="185" mass="20820">MPSALSLINRESELSYAYLHAIASHAGVNCKITNRHEDHAGIDAVLTGWAPFTNGGWLTEVDIKIQLKATIRQPYDDGTHLSYFLSDVRQYDNLRGETYAPPRILIVLFLPPDADDWLTHSEESLVLKRCAYWASLRGAPATANRSGVTVRFPKSQVFDGDGLMQLMAAVSRREFPMYRGHDERQ</sequence>
<reference evidence="2" key="1">
    <citation type="submission" date="2016-01" db="EMBL/GenBank/DDBJ databases">
        <authorList>
            <person name="Peeters C."/>
        </authorList>
    </citation>
    <scope>NUCLEOTIDE SEQUENCE [LARGE SCALE GENOMIC DNA]</scope>
    <source>
        <strain evidence="2">LMG 22934</strain>
    </source>
</reference>
<comment type="caution">
    <text evidence="2">The sequence shown here is derived from an EMBL/GenBank/DDBJ whole genome shotgun (WGS) entry which is preliminary data.</text>
</comment>
<name>A0A158IKP7_9BURK</name>
<dbReference type="STRING" id="326474.AWB65_05013"/>
<accession>A0A158IKP7</accession>
<dbReference type="InterPro" id="IPR025375">
    <property type="entry name" value="DUF4365"/>
</dbReference>
<evidence type="ECO:0000313" key="3">
    <source>
        <dbReference type="Proteomes" id="UP000054977"/>
    </source>
</evidence>
<dbReference type="AlphaFoldDB" id="A0A158IKP7"/>
<keyword evidence="3" id="KW-1185">Reference proteome</keyword>
<feature type="domain" description="DUF4365" evidence="1">
    <location>
        <begin position="13"/>
        <end position="168"/>
    </location>
</feature>
<gene>
    <name evidence="2" type="ORF">AWB65_05013</name>
</gene>
<protein>
    <recommendedName>
        <fullName evidence="1">DUF4365 domain-containing protein</fullName>
    </recommendedName>
</protein>
<dbReference type="Proteomes" id="UP000054977">
    <property type="component" value="Unassembled WGS sequence"/>
</dbReference>
<organism evidence="2 3">
    <name type="scientific">Caballeronia humi</name>
    <dbReference type="NCBI Taxonomy" id="326474"/>
    <lineage>
        <taxon>Bacteria</taxon>
        <taxon>Pseudomonadati</taxon>
        <taxon>Pseudomonadota</taxon>
        <taxon>Betaproteobacteria</taxon>
        <taxon>Burkholderiales</taxon>
        <taxon>Burkholderiaceae</taxon>
        <taxon>Caballeronia</taxon>
    </lineage>
</organism>
<dbReference type="Pfam" id="PF14280">
    <property type="entry name" value="DUF4365"/>
    <property type="match status" value="1"/>
</dbReference>
<evidence type="ECO:0000313" key="2">
    <source>
        <dbReference type="EMBL" id="SAL57212.1"/>
    </source>
</evidence>